<feature type="domain" description="Transcription regulator Rua1 C-terminal" evidence="1">
    <location>
        <begin position="9"/>
        <end position="110"/>
    </location>
</feature>
<organism evidence="2 3">
    <name type="scientific">Hesseltinella vesiculosa</name>
    <dbReference type="NCBI Taxonomy" id="101127"/>
    <lineage>
        <taxon>Eukaryota</taxon>
        <taxon>Fungi</taxon>
        <taxon>Fungi incertae sedis</taxon>
        <taxon>Mucoromycota</taxon>
        <taxon>Mucoromycotina</taxon>
        <taxon>Mucoromycetes</taxon>
        <taxon>Mucorales</taxon>
        <taxon>Cunninghamellaceae</taxon>
        <taxon>Hesseltinella</taxon>
    </lineage>
</organism>
<dbReference type="PANTHER" id="PTHR28125">
    <property type="entry name" value="MEIOTIC EXPRESSION UP-REGULATED PROTEIN 26"/>
    <property type="match status" value="1"/>
</dbReference>
<dbReference type="EMBL" id="MCGT01000025">
    <property type="protein sequence ID" value="ORX49876.1"/>
    <property type="molecule type" value="Genomic_DNA"/>
</dbReference>
<proteinExistence type="predicted"/>
<dbReference type="InterPro" id="IPR028012">
    <property type="entry name" value="Rua1_C"/>
</dbReference>
<evidence type="ECO:0000313" key="2">
    <source>
        <dbReference type="EMBL" id="ORX49876.1"/>
    </source>
</evidence>
<protein>
    <recommendedName>
        <fullName evidence="1">Transcription regulator Rua1 C-terminal domain-containing protein</fullName>
    </recommendedName>
</protein>
<dbReference type="STRING" id="101127.A0A1X2GBF0"/>
<dbReference type="PANTHER" id="PTHR28125:SF3">
    <property type="entry name" value="TRANSCRIPTION REGULATOR RUA1 C-TERMINAL DOMAIN-CONTAINING PROTEIN"/>
    <property type="match status" value="1"/>
</dbReference>
<dbReference type="OrthoDB" id="5595379at2759"/>
<feature type="non-terminal residue" evidence="2">
    <location>
        <position position="111"/>
    </location>
</feature>
<dbReference type="Proteomes" id="UP000242146">
    <property type="component" value="Unassembled WGS sequence"/>
</dbReference>
<comment type="caution">
    <text evidence="2">The sequence shown here is derived from an EMBL/GenBank/DDBJ whole genome shotgun (WGS) entry which is preliminary data.</text>
</comment>
<evidence type="ECO:0000259" key="1">
    <source>
        <dbReference type="Pfam" id="PF14616"/>
    </source>
</evidence>
<reference evidence="2 3" key="1">
    <citation type="submission" date="2016-07" db="EMBL/GenBank/DDBJ databases">
        <title>Pervasive Adenine N6-methylation of Active Genes in Fungi.</title>
        <authorList>
            <consortium name="DOE Joint Genome Institute"/>
            <person name="Mondo S.J."/>
            <person name="Dannebaum R.O."/>
            <person name="Kuo R.C."/>
            <person name="Labutti K."/>
            <person name="Haridas S."/>
            <person name="Kuo A."/>
            <person name="Salamov A."/>
            <person name="Ahrendt S.R."/>
            <person name="Lipzen A."/>
            <person name="Sullivan W."/>
            <person name="Andreopoulos W.B."/>
            <person name="Clum A."/>
            <person name="Lindquist E."/>
            <person name="Daum C."/>
            <person name="Ramamoorthy G.K."/>
            <person name="Gryganskyi A."/>
            <person name="Culley D."/>
            <person name="Magnuson J.K."/>
            <person name="James T.Y."/>
            <person name="O'Malley M.A."/>
            <person name="Stajich J.E."/>
            <person name="Spatafora J.W."/>
            <person name="Visel A."/>
            <person name="Grigoriev I.V."/>
        </authorList>
    </citation>
    <scope>NUCLEOTIDE SEQUENCE [LARGE SCALE GENOMIC DNA]</scope>
    <source>
        <strain evidence="2 3">NRRL 3301</strain>
    </source>
</reference>
<name>A0A1X2GBF0_9FUNG</name>
<evidence type="ECO:0000313" key="3">
    <source>
        <dbReference type="Proteomes" id="UP000242146"/>
    </source>
</evidence>
<keyword evidence="3" id="KW-1185">Reference proteome</keyword>
<gene>
    <name evidence="2" type="ORF">DM01DRAFT_248496</name>
</gene>
<accession>A0A1X2GBF0</accession>
<feature type="non-terminal residue" evidence="2">
    <location>
        <position position="1"/>
    </location>
</feature>
<dbReference type="AlphaFoldDB" id="A0A1X2GBF0"/>
<dbReference type="Pfam" id="PF14616">
    <property type="entry name" value="Rua1_C"/>
    <property type="match status" value="1"/>
</dbReference>
<sequence>LPRRQKPRHEKDLYTPRWVRYTGQMKQGYCQSCQPVGKWLQLKNSAYWYHMQFFHGISSVSGQPFVPPLEKRINKDSEHMEGLCHQCLQFVPICNTKRRNNVLWYRHAHKV</sequence>